<protein>
    <submittedName>
        <fullName evidence="1">Phosphatase PAP2 family protein</fullName>
    </submittedName>
</protein>
<accession>A0A6M7TEH3</accession>
<organism evidence="1 2">
    <name type="scientific">Mesorhizobium jarvisii</name>
    <dbReference type="NCBI Taxonomy" id="1777867"/>
    <lineage>
        <taxon>Bacteria</taxon>
        <taxon>Pseudomonadati</taxon>
        <taxon>Pseudomonadota</taxon>
        <taxon>Alphaproteobacteria</taxon>
        <taxon>Hyphomicrobiales</taxon>
        <taxon>Phyllobacteriaceae</taxon>
        <taxon>Mesorhizobium</taxon>
    </lineage>
</organism>
<reference evidence="1 2" key="1">
    <citation type="submission" date="2018-09" db="EMBL/GenBank/DDBJ databases">
        <title>Mesorhizobium carmichaelinearum sp. nov. isolated from Carmichaelinea spp. root nodules in New Zealand.</title>
        <authorList>
            <person name="De Meyer S.E."/>
        </authorList>
    </citation>
    <scope>NUCLEOTIDE SEQUENCE [LARGE SCALE GENOMIC DNA]</scope>
    <source>
        <strain evidence="1 2">LMG 28313</strain>
    </source>
</reference>
<sequence length="332" mass="35613">MGEVRRLVFLSLGLTALVAAAVCVWLPYSSVYLDPSNSWIVAKVTGLVVVLYGVVALVAHRIRGDESRPARLIRTLVGTGQTLLHLCALAIPFGLAVGVFICLASANNRPLLDGDLAALDRTLGFDWLAFLELTNRSPTASAVLVAAYHSIGLQMIVVAVVHASMHRLDRLLEYYLVSAVCLTIVGVVVAMVPAAGAYAFFKPSTATFSNFTAHAGMWHHETLLKLRSGEPFALLLSEAQPLVTFPSFHTSLGVLIAYSMRYFRVVFWPVVLLEITMIVSTMPEGGHHLVDLIAGAAVAGVSVFVVRSVAYRTGMGIQGTNLPQRPISMGGS</sequence>
<comment type="caution">
    <text evidence="1">The sequence shown here is derived from an EMBL/GenBank/DDBJ whole genome shotgun (WGS) entry which is preliminary data.</text>
</comment>
<dbReference type="Pfam" id="PF14378">
    <property type="entry name" value="PAP2_3"/>
    <property type="match status" value="1"/>
</dbReference>
<evidence type="ECO:0000313" key="1">
    <source>
        <dbReference type="EMBL" id="RJT29919.1"/>
    </source>
</evidence>
<gene>
    <name evidence="1" type="ORF">D3242_26935</name>
</gene>
<dbReference type="GO" id="GO:0016020">
    <property type="term" value="C:membrane"/>
    <property type="evidence" value="ECO:0007669"/>
    <property type="project" value="UniProtKB-SubCell"/>
</dbReference>
<name>A0A6M7TEH3_9HYPH</name>
<dbReference type="Proteomes" id="UP000275530">
    <property type="component" value="Unassembled WGS sequence"/>
</dbReference>
<dbReference type="InterPro" id="IPR026841">
    <property type="entry name" value="Aur1/Ipt1"/>
</dbReference>
<dbReference type="AlphaFoldDB" id="A0A6M7TEH3"/>
<evidence type="ECO:0000313" key="2">
    <source>
        <dbReference type="Proteomes" id="UP000275530"/>
    </source>
</evidence>
<proteinExistence type="predicted"/>
<keyword evidence="2" id="KW-1185">Reference proteome</keyword>
<dbReference type="EMBL" id="QZXA01000012">
    <property type="protein sequence ID" value="RJT29919.1"/>
    <property type="molecule type" value="Genomic_DNA"/>
</dbReference>